<dbReference type="Gene3D" id="3.40.630.30">
    <property type="match status" value="1"/>
</dbReference>
<comment type="caution">
    <text evidence="2">The sequence shown here is derived from an EMBL/GenBank/DDBJ whole genome shotgun (WGS) entry which is preliminary data.</text>
</comment>
<dbReference type="PROSITE" id="PS51186">
    <property type="entry name" value="GNAT"/>
    <property type="match status" value="1"/>
</dbReference>
<dbReference type="SUPFAM" id="SSF55729">
    <property type="entry name" value="Acyl-CoA N-acyltransferases (Nat)"/>
    <property type="match status" value="2"/>
</dbReference>
<accession>A0A917VZK1</accession>
<protein>
    <recommendedName>
        <fullName evidence="1">N-acetyltransferase domain-containing protein</fullName>
    </recommendedName>
</protein>
<dbReference type="Pfam" id="PF00583">
    <property type="entry name" value="Acetyltransf_1"/>
    <property type="match status" value="1"/>
</dbReference>
<gene>
    <name evidence="2" type="ORF">GCM10011575_04420</name>
</gene>
<evidence type="ECO:0000313" key="3">
    <source>
        <dbReference type="Proteomes" id="UP000613840"/>
    </source>
</evidence>
<organism evidence="2 3">
    <name type="scientific">Microlunatus endophyticus</name>
    <dbReference type="NCBI Taxonomy" id="1716077"/>
    <lineage>
        <taxon>Bacteria</taxon>
        <taxon>Bacillati</taxon>
        <taxon>Actinomycetota</taxon>
        <taxon>Actinomycetes</taxon>
        <taxon>Propionibacteriales</taxon>
        <taxon>Propionibacteriaceae</taxon>
        <taxon>Microlunatus</taxon>
    </lineage>
</organism>
<dbReference type="GO" id="GO:0016747">
    <property type="term" value="F:acyltransferase activity, transferring groups other than amino-acyl groups"/>
    <property type="evidence" value="ECO:0007669"/>
    <property type="project" value="InterPro"/>
</dbReference>
<dbReference type="InterPro" id="IPR016181">
    <property type="entry name" value="Acyl_CoA_acyltransferase"/>
</dbReference>
<name>A0A917VZK1_9ACTN</name>
<dbReference type="RefSeq" id="WP_188893517.1">
    <property type="nucleotide sequence ID" value="NZ_BMMZ01000001.1"/>
</dbReference>
<dbReference type="InterPro" id="IPR000182">
    <property type="entry name" value="GNAT_dom"/>
</dbReference>
<reference evidence="2" key="2">
    <citation type="submission" date="2020-09" db="EMBL/GenBank/DDBJ databases">
        <authorList>
            <person name="Sun Q."/>
            <person name="Zhou Y."/>
        </authorList>
    </citation>
    <scope>NUCLEOTIDE SEQUENCE</scope>
    <source>
        <strain evidence="2">CGMCC 4.7306</strain>
    </source>
</reference>
<dbReference type="EMBL" id="BMMZ01000001">
    <property type="protein sequence ID" value="GGL49399.1"/>
    <property type="molecule type" value="Genomic_DNA"/>
</dbReference>
<evidence type="ECO:0000259" key="1">
    <source>
        <dbReference type="PROSITE" id="PS51186"/>
    </source>
</evidence>
<proteinExistence type="predicted"/>
<dbReference type="AlphaFoldDB" id="A0A917VZK1"/>
<feature type="domain" description="N-acetyltransferase" evidence="1">
    <location>
        <begin position="4"/>
        <end position="181"/>
    </location>
</feature>
<keyword evidence="3" id="KW-1185">Reference proteome</keyword>
<dbReference type="Proteomes" id="UP000613840">
    <property type="component" value="Unassembled WGS sequence"/>
</dbReference>
<evidence type="ECO:0000313" key="2">
    <source>
        <dbReference type="EMBL" id="GGL49399.1"/>
    </source>
</evidence>
<reference evidence="2" key="1">
    <citation type="journal article" date="2014" name="Int. J. Syst. Evol. Microbiol.">
        <title>Complete genome sequence of Corynebacterium casei LMG S-19264T (=DSM 44701T), isolated from a smear-ripened cheese.</title>
        <authorList>
            <consortium name="US DOE Joint Genome Institute (JGI-PGF)"/>
            <person name="Walter F."/>
            <person name="Albersmeier A."/>
            <person name="Kalinowski J."/>
            <person name="Ruckert C."/>
        </authorList>
    </citation>
    <scope>NUCLEOTIDE SEQUENCE</scope>
    <source>
        <strain evidence="2">CGMCC 4.7306</strain>
    </source>
</reference>
<sequence length="356" mass="38337">MSEIEIRELTIPDAVGADGWDELVGYADLSNQLIHDEIGSPDLDERPEQILARAGSPYTISRIFGAYRDDRLVGFGEFDLERGQQVAWLWAGVSRSERGTGLGSQLADLLTAAARAAGARTLQAGSFHADLDTEPRLASPAGPGTIPAQAATVRFLQVLGFRLGQVEVMSGLPLPVSDDLLSALVDDARPAGDYELIGWVGTTPDDLIDAYARLRTVVSTAVPSGELTEEVQVWDADRVRDRDRRNAAAGVVTQTTVARHRPSGDLVAFTTLTRPAVTDGRAVMQGYTMVLPEHRGHNLGVRIKINNLRALAGVDHGAARVITGNAGENEAMLRINRALGFRPFVVAGMWEKQLAD</sequence>